<reference evidence="5 6" key="1">
    <citation type="journal article" date="2019" name="Int. J. Syst. Evol. Microbiol.">
        <title>The Global Catalogue of Microorganisms (GCM) 10K type strain sequencing project: providing services to taxonomists for standard genome sequencing and annotation.</title>
        <authorList>
            <consortium name="The Broad Institute Genomics Platform"/>
            <consortium name="The Broad Institute Genome Sequencing Center for Infectious Disease"/>
            <person name="Wu L."/>
            <person name="Ma J."/>
        </authorList>
    </citation>
    <scope>NUCLEOTIDE SEQUENCE [LARGE SCALE GENOMIC DNA]</scope>
    <source>
        <strain evidence="5 6">JCM 9088</strain>
    </source>
</reference>
<protein>
    <submittedName>
        <fullName evidence="5">Aldehyde dehydrogenase family protein</fullName>
    </submittedName>
</protein>
<organism evidence="5 6">
    <name type="scientific">Streptomyces enissocaesilis</name>
    <dbReference type="NCBI Taxonomy" id="332589"/>
    <lineage>
        <taxon>Bacteria</taxon>
        <taxon>Bacillati</taxon>
        <taxon>Actinomycetota</taxon>
        <taxon>Actinomycetes</taxon>
        <taxon>Kitasatosporales</taxon>
        <taxon>Streptomycetaceae</taxon>
        <taxon>Streptomyces</taxon>
        <taxon>Streptomyces rochei group</taxon>
    </lineage>
</organism>
<dbReference type="InterPro" id="IPR016161">
    <property type="entry name" value="Ald_DH/histidinol_DH"/>
</dbReference>
<keyword evidence="6" id="KW-1185">Reference proteome</keyword>
<evidence type="ECO:0000259" key="4">
    <source>
        <dbReference type="Pfam" id="PF00171"/>
    </source>
</evidence>
<dbReference type="InterPro" id="IPR016162">
    <property type="entry name" value="Ald_DH_N"/>
</dbReference>
<proteinExistence type="inferred from homology"/>
<evidence type="ECO:0000256" key="2">
    <source>
        <dbReference type="ARBA" id="ARBA00023002"/>
    </source>
</evidence>
<dbReference type="PANTHER" id="PTHR43720:SF2">
    <property type="entry name" value="2-AMINOMUCONIC SEMIALDEHYDE DEHYDROGENASE"/>
    <property type="match status" value="1"/>
</dbReference>
<evidence type="ECO:0000256" key="3">
    <source>
        <dbReference type="ARBA" id="ARBA00023027"/>
    </source>
</evidence>
<comment type="caution">
    <text evidence="5">The sequence shown here is derived from an EMBL/GenBank/DDBJ whole genome shotgun (WGS) entry which is preliminary data.</text>
</comment>
<dbReference type="PANTHER" id="PTHR43720">
    <property type="entry name" value="2-AMINOMUCONIC SEMIALDEHYDE DEHYDROGENASE"/>
    <property type="match status" value="1"/>
</dbReference>
<comment type="similarity">
    <text evidence="1">Belongs to the aldehyde dehydrogenase family.</text>
</comment>
<dbReference type="Gene3D" id="3.40.605.10">
    <property type="entry name" value="Aldehyde Dehydrogenase, Chain A, domain 1"/>
    <property type="match status" value="1"/>
</dbReference>
<dbReference type="InterPro" id="IPR015590">
    <property type="entry name" value="Aldehyde_DH_dom"/>
</dbReference>
<keyword evidence="3" id="KW-0520">NAD</keyword>
<dbReference type="InterPro" id="IPR016163">
    <property type="entry name" value="Ald_DH_C"/>
</dbReference>
<accession>A0ABN3X656</accession>
<evidence type="ECO:0000256" key="1">
    <source>
        <dbReference type="ARBA" id="ARBA00009986"/>
    </source>
</evidence>
<gene>
    <name evidence="5" type="ORF">GCM10010446_26140</name>
</gene>
<evidence type="ECO:0000313" key="5">
    <source>
        <dbReference type="EMBL" id="GAA2939523.1"/>
    </source>
</evidence>
<dbReference type="SUPFAM" id="SSF53720">
    <property type="entry name" value="ALDH-like"/>
    <property type="match status" value="1"/>
</dbReference>
<dbReference type="EMBL" id="BAAAUD010000026">
    <property type="protein sequence ID" value="GAA2939523.1"/>
    <property type="molecule type" value="Genomic_DNA"/>
</dbReference>
<name>A0ABN3X656_9ACTN</name>
<dbReference type="RefSeq" id="WP_344494615.1">
    <property type="nucleotide sequence ID" value="NZ_BAAAUD010000026.1"/>
</dbReference>
<keyword evidence="2" id="KW-0560">Oxidoreductase</keyword>
<sequence>MEQIEIIRAGADYRSRHRDVLRDVSNTPVADLGLAPALLVRLAVEELHQAGPAPDDRHRLEVIARAGRAFAEDTLGDESPDAYCRKQARLSGVPVRAARRTLATVARATAELPTALQGQRPPATLRDGASWARRGRSLAVHAPGNHPLPHLEWLPALALGFKIALRPSRRDPYTPRRLMRALLGAGLDPTALAFLPTDHACANSLTRHADLGLVYGGPDVVAAHAADPTVRVQGPGRSKILLTADVDWADHIDLLAESVAADGGVQCLNTTLILAEEGTDHRALAHALAERLAQLPDLPPEHPDAALPARPLTEAQAVANRLQSLAGTELLTPRSELVTDLADGSALLRPAVSCVSEPDGVRRAVEFPFPCVWVAPWHRPAGLAPLTDTLALTLLSHDGDLATQCAAAPSIRTVHLGPQPTTAYQTQLPHDGYLSGFLMEARTFAQHWVPSQPGLRTEVPA</sequence>
<feature type="domain" description="Aldehyde dehydrogenase" evidence="4">
    <location>
        <begin position="142"/>
        <end position="307"/>
    </location>
</feature>
<dbReference type="Pfam" id="PF00171">
    <property type="entry name" value="Aldedh"/>
    <property type="match status" value="1"/>
</dbReference>
<dbReference type="Proteomes" id="UP001500403">
    <property type="component" value="Unassembled WGS sequence"/>
</dbReference>
<dbReference type="Gene3D" id="3.40.309.10">
    <property type="entry name" value="Aldehyde Dehydrogenase, Chain A, domain 2"/>
    <property type="match status" value="1"/>
</dbReference>
<evidence type="ECO:0000313" key="6">
    <source>
        <dbReference type="Proteomes" id="UP001500403"/>
    </source>
</evidence>